<comment type="catalytic activity">
    <reaction evidence="7">
        <text>Na(+)(in) + 2 H(+)(out) = Na(+)(out) + 2 H(+)(in)</text>
        <dbReference type="Rhea" id="RHEA:29251"/>
        <dbReference type="ChEBI" id="CHEBI:15378"/>
        <dbReference type="ChEBI" id="CHEBI:29101"/>
    </reaction>
</comment>
<keyword evidence="7" id="KW-0406">Ion transport</keyword>
<keyword evidence="3 7" id="KW-0812">Transmembrane</keyword>
<accession>A0ABX1QX67</accession>
<feature type="transmembrane region" description="Helical" evidence="7">
    <location>
        <begin position="207"/>
        <end position="237"/>
    </location>
</feature>
<feature type="transmembrane region" description="Helical" evidence="7">
    <location>
        <begin position="126"/>
        <end position="145"/>
    </location>
</feature>
<dbReference type="InterPro" id="IPR023171">
    <property type="entry name" value="Na/H_antiporter_dom_sf"/>
</dbReference>
<evidence type="ECO:0000313" key="9">
    <source>
        <dbReference type="Proteomes" id="UP000709336"/>
    </source>
</evidence>
<feature type="transmembrane region" description="Helical" evidence="7">
    <location>
        <begin position="181"/>
        <end position="200"/>
    </location>
</feature>
<dbReference type="Pfam" id="PF06965">
    <property type="entry name" value="Na_H_antiport_1"/>
    <property type="match status" value="1"/>
</dbReference>
<evidence type="ECO:0000256" key="6">
    <source>
        <dbReference type="ARBA" id="ARBA00023201"/>
    </source>
</evidence>
<gene>
    <name evidence="7 8" type="primary">nhaA</name>
    <name evidence="8" type="ORF">HCJ96_02270</name>
</gene>
<comment type="similarity">
    <text evidence="7">Belongs to the NhaA Na(+)/H(+) (TC 2.A.33) antiporter family.</text>
</comment>
<organism evidence="8 9">
    <name type="scientific">Alteromonas ponticola</name>
    <dbReference type="NCBI Taxonomy" id="2720613"/>
    <lineage>
        <taxon>Bacteria</taxon>
        <taxon>Pseudomonadati</taxon>
        <taxon>Pseudomonadota</taxon>
        <taxon>Gammaproteobacteria</taxon>
        <taxon>Alteromonadales</taxon>
        <taxon>Alteromonadaceae</taxon>
        <taxon>Alteromonas/Salinimonas group</taxon>
        <taxon>Alteromonas</taxon>
    </lineage>
</organism>
<protein>
    <recommendedName>
        <fullName evidence="7">Na(+)/H(+) antiporter NhaA</fullName>
    </recommendedName>
    <alternativeName>
        <fullName evidence="7">Sodium/proton antiporter NhaA</fullName>
    </alternativeName>
</protein>
<comment type="subcellular location">
    <subcellularLocation>
        <location evidence="1">Cell inner membrane</location>
        <topology evidence="1">Multi-pass membrane protein</topology>
    </subcellularLocation>
    <subcellularLocation>
        <location evidence="7">Cell membrane</location>
        <topology evidence="7">Multi-pass membrane protein</topology>
    </subcellularLocation>
</comment>
<dbReference type="EMBL" id="JAATNW010000001">
    <property type="protein sequence ID" value="NMH58845.1"/>
    <property type="molecule type" value="Genomic_DNA"/>
</dbReference>
<dbReference type="HAMAP" id="MF_01844">
    <property type="entry name" value="NhaA"/>
    <property type="match status" value="1"/>
</dbReference>
<dbReference type="Gene3D" id="1.20.1530.10">
    <property type="entry name" value="Na+/H+ antiporter like domain"/>
    <property type="match status" value="1"/>
</dbReference>
<dbReference type="NCBIfam" id="TIGR00773">
    <property type="entry name" value="NhaA"/>
    <property type="match status" value="1"/>
</dbReference>
<dbReference type="InterPro" id="IPR004670">
    <property type="entry name" value="NhaA"/>
</dbReference>
<keyword evidence="6 7" id="KW-0739">Sodium transport</keyword>
<comment type="function">
    <text evidence="7">Na(+)/H(+) antiporter that extrudes sodium in exchange for external protons.</text>
</comment>
<feature type="transmembrane region" description="Helical" evidence="7">
    <location>
        <begin position="363"/>
        <end position="383"/>
    </location>
</feature>
<comment type="caution">
    <text evidence="8">The sequence shown here is derived from an EMBL/GenBank/DDBJ whole genome shotgun (WGS) entry which is preliminary data.</text>
</comment>
<sequence length="398" mass="43392">MIRIVNDWLKHEAAGGVILVFAAALAMVFANTSLHEEYNQFLNIPVIVKFGAFEIAKPLLLWVNDGLMAIFFFLIGLEIKRELLEGHLSDFSQVVFPGVAAIAGIIFPAIIYYGLNVDDAIAVKGWAIPSATDIAFALGIFLLIGNKLPTTLKLFLLSVAIFDDIGAIVIIALFYSQELSALSLQVAFVGLVCLFILNRFNSRRQAAYILIGVVVWAAVLKSGVHATLAGFALAWFIPLKLKNQDDQPMLPHLEHTLHPWVAYFVLPLFAFANAGVRLIDVGMEDLFSSITVGIALGLFVGKQVGIFTVCWLVVKMGLAKLPTGTNWLQVYGVSLLCGIGFTMSLFIGTLAFEQQSLDYQQNVKVGVLFGSVLSAIVGSIILYRCNAKKTSSFNQGQK</sequence>
<keyword evidence="5 7" id="KW-0472">Membrane</keyword>
<evidence type="ECO:0000256" key="3">
    <source>
        <dbReference type="ARBA" id="ARBA00022692"/>
    </source>
</evidence>
<dbReference type="PANTHER" id="PTHR30341">
    <property type="entry name" value="SODIUM ION/PROTON ANTIPORTER NHAA-RELATED"/>
    <property type="match status" value="1"/>
</dbReference>
<feature type="transmembrane region" description="Helical" evidence="7">
    <location>
        <begin position="326"/>
        <end position="351"/>
    </location>
</feature>
<reference evidence="8 9" key="1">
    <citation type="submission" date="2020-03" db="EMBL/GenBank/DDBJ databases">
        <title>Alteromonas ponticola sp. nov., isolated from seawater.</title>
        <authorList>
            <person name="Yoon J.-H."/>
            <person name="Kim Y.-O."/>
        </authorList>
    </citation>
    <scope>NUCLEOTIDE SEQUENCE [LARGE SCALE GENOMIC DNA]</scope>
    <source>
        <strain evidence="8 9">MYP5</strain>
    </source>
</reference>
<evidence type="ECO:0000256" key="4">
    <source>
        <dbReference type="ARBA" id="ARBA00022989"/>
    </source>
</evidence>
<evidence type="ECO:0000313" key="8">
    <source>
        <dbReference type="EMBL" id="NMH58845.1"/>
    </source>
</evidence>
<dbReference type="PANTHER" id="PTHR30341:SF0">
    <property type="entry name" value="NA(+)_H(+) ANTIPORTER NHAA"/>
    <property type="match status" value="1"/>
</dbReference>
<evidence type="ECO:0000256" key="7">
    <source>
        <dbReference type="HAMAP-Rule" id="MF_01844"/>
    </source>
</evidence>
<feature type="transmembrane region" description="Helical" evidence="7">
    <location>
        <begin position="91"/>
        <end position="114"/>
    </location>
</feature>
<evidence type="ECO:0000256" key="2">
    <source>
        <dbReference type="ARBA" id="ARBA00022475"/>
    </source>
</evidence>
<feature type="transmembrane region" description="Helical" evidence="7">
    <location>
        <begin position="286"/>
        <end position="314"/>
    </location>
</feature>
<feature type="transmembrane region" description="Helical" evidence="7">
    <location>
        <begin position="154"/>
        <end position="175"/>
    </location>
</feature>
<keyword evidence="2 7" id="KW-1003">Cell membrane</keyword>
<dbReference type="Proteomes" id="UP000709336">
    <property type="component" value="Unassembled WGS sequence"/>
</dbReference>
<dbReference type="NCBIfam" id="NF007111">
    <property type="entry name" value="PRK09560.1"/>
    <property type="match status" value="1"/>
</dbReference>
<dbReference type="NCBIfam" id="NF007112">
    <property type="entry name" value="PRK09561.1"/>
    <property type="match status" value="1"/>
</dbReference>
<proteinExistence type="inferred from homology"/>
<evidence type="ECO:0000256" key="1">
    <source>
        <dbReference type="ARBA" id="ARBA00004429"/>
    </source>
</evidence>
<feature type="transmembrane region" description="Helical" evidence="7">
    <location>
        <begin position="59"/>
        <end position="79"/>
    </location>
</feature>
<keyword evidence="9" id="KW-1185">Reference proteome</keyword>
<keyword evidence="7" id="KW-0813">Transport</keyword>
<keyword evidence="4 7" id="KW-1133">Transmembrane helix</keyword>
<name>A0ABX1QX67_9ALTE</name>
<keyword evidence="7" id="KW-0915">Sodium</keyword>
<keyword evidence="7" id="KW-0050">Antiport</keyword>
<evidence type="ECO:0000256" key="5">
    <source>
        <dbReference type="ARBA" id="ARBA00023136"/>
    </source>
</evidence>
<feature type="transmembrane region" description="Helical" evidence="7">
    <location>
        <begin position="257"/>
        <end position="279"/>
    </location>
</feature>
<dbReference type="RefSeq" id="WP_169209392.1">
    <property type="nucleotide sequence ID" value="NZ_JAATNW010000001.1"/>
</dbReference>
<feature type="transmembrane region" description="Helical" evidence="7">
    <location>
        <begin position="12"/>
        <end position="30"/>
    </location>
</feature>